<dbReference type="Gene3D" id="3.30.110.90">
    <property type="entry name" value="Amidohydrolase"/>
    <property type="match status" value="1"/>
</dbReference>
<dbReference type="Proteomes" id="UP000198373">
    <property type="component" value="Unassembled WGS sequence"/>
</dbReference>
<accession>A0A239IDB2</accession>
<dbReference type="AlphaFoldDB" id="A0A239IDB2"/>
<dbReference type="SUPFAM" id="SSF51556">
    <property type="entry name" value="Metallo-dependent hydrolases"/>
    <property type="match status" value="1"/>
</dbReference>
<keyword evidence="3" id="KW-1185">Reference proteome</keyword>
<name>A0A239IDB2_9ACTN</name>
<dbReference type="PANTHER" id="PTHR43135:SF3">
    <property type="entry name" value="ALPHA-D-RIBOSE 1-METHYLPHOSPHONATE 5-TRIPHOSPHATE DIPHOSPHATASE"/>
    <property type="match status" value="1"/>
</dbReference>
<dbReference type="InterPro" id="IPR006680">
    <property type="entry name" value="Amidohydro-rel"/>
</dbReference>
<feature type="domain" description="Amidohydrolase-related" evidence="1">
    <location>
        <begin position="54"/>
        <end position="398"/>
    </location>
</feature>
<evidence type="ECO:0000259" key="1">
    <source>
        <dbReference type="Pfam" id="PF01979"/>
    </source>
</evidence>
<sequence length="405" mass="40857">MVRDAFVVTGAAVFDGTRFRPPASVLVVADRIAAVEDRLTPPTGATVVEAAGATLLPGLVDAHTHVSAGALEAALRCGVTTEVDMFADPALIRSLRARAAADPAALADVRSAGTGATAPGGHPTVLVDLGRLAPFPTIARPDQAAAFVAARIAEGSDHLKVVLEDGTTTGRAVPRLPDDVLRALVTAAHAEGLVVVAHALTQADALAAVRAGVDGLAHLFLDEPPSEEFVAAAAGSGVFVVPTLTSLAARSGSRRGPALAADPHLGPLLDPAQRSLLLAGFPAGPGARADLRHALDAVPRLRDAGVRLLAGTDAASPGTAHGASLHDELDLLVQAGLAPGEALTAATAAPAAAFPALADRGRLAPGLAADLVLVDGGPRADVTVTRRIRAVWRRGRRVPLPGRTG</sequence>
<reference evidence="3" key="1">
    <citation type="submission" date="2017-06" db="EMBL/GenBank/DDBJ databases">
        <authorList>
            <person name="Varghese N."/>
            <person name="Submissions S."/>
        </authorList>
    </citation>
    <scope>NUCLEOTIDE SEQUENCE [LARGE SCALE GENOMIC DNA]</scope>
    <source>
        <strain evidence="3">DSM 46839</strain>
    </source>
</reference>
<protein>
    <submittedName>
        <fullName evidence="2">Imidazolonepropionase</fullName>
    </submittedName>
</protein>
<dbReference type="PANTHER" id="PTHR43135">
    <property type="entry name" value="ALPHA-D-RIBOSE 1-METHYLPHOSPHONATE 5-TRIPHOSPHATE DIPHOSPHATASE"/>
    <property type="match status" value="1"/>
</dbReference>
<evidence type="ECO:0000313" key="2">
    <source>
        <dbReference type="EMBL" id="SNS91228.1"/>
    </source>
</evidence>
<dbReference type="InterPro" id="IPR032466">
    <property type="entry name" value="Metal_Hydrolase"/>
</dbReference>
<dbReference type="InterPro" id="IPR051781">
    <property type="entry name" value="Metallo-dep_Hydrolase"/>
</dbReference>
<dbReference type="EMBL" id="FZOO01000010">
    <property type="protein sequence ID" value="SNS91228.1"/>
    <property type="molecule type" value="Genomic_DNA"/>
</dbReference>
<dbReference type="InterPro" id="IPR011059">
    <property type="entry name" value="Metal-dep_hydrolase_composite"/>
</dbReference>
<dbReference type="SUPFAM" id="SSF51338">
    <property type="entry name" value="Composite domain of metallo-dependent hydrolases"/>
    <property type="match status" value="1"/>
</dbReference>
<dbReference type="Gene3D" id="2.30.40.10">
    <property type="entry name" value="Urease, subunit C, domain 1"/>
    <property type="match status" value="1"/>
</dbReference>
<dbReference type="Gene3D" id="3.40.50.10910">
    <property type="entry name" value="Amidohydrolase"/>
    <property type="match status" value="1"/>
</dbReference>
<proteinExistence type="predicted"/>
<dbReference type="Pfam" id="PF01979">
    <property type="entry name" value="Amidohydro_1"/>
    <property type="match status" value="1"/>
</dbReference>
<dbReference type="GO" id="GO:0016810">
    <property type="term" value="F:hydrolase activity, acting on carbon-nitrogen (but not peptide) bonds"/>
    <property type="evidence" value="ECO:0007669"/>
    <property type="project" value="InterPro"/>
</dbReference>
<dbReference type="RefSeq" id="WP_218822418.1">
    <property type="nucleotide sequence ID" value="NZ_FZOO01000010.1"/>
</dbReference>
<dbReference type="Gene3D" id="1.20.58.520">
    <property type="entry name" value="Amidohydrolase"/>
    <property type="match status" value="1"/>
</dbReference>
<evidence type="ECO:0000313" key="3">
    <source>
        <dbReference type="Proteomes" id="UP000198373"/>
    </source>
</evidence>
<organism evidence="2 3">
    <name type="scientific">Geodermatophilus pulveris</name>
    <dbReference type="NCBI Taxonomy" id="1564159"/>
    <lineage>
        <taxon>Bacteria</taxon>
        <taxon>Bacillati</taxon>
        <taxon>Actinomycetota</taxon>
        <taxon>Actinomycetes</taxon>
        <taxon>Geodermatophilales</taxon>
        <taxon>Geodermatophilaceae</taxon>
        <taxon>Geodermatophilus</taxon>
    </lineage>
</organism>
<gene>
    <name evidence="2" type="ORF">SAMN06893096_110102</name>
</gene>